<dbReference type="SUPFAM" id="SSF52540">
    <property type="entry name" value="P-loop containing nucleoside triphosphate hydrolases"/>
    <property type="match status" value="1"/>
</dbReference>
<sequence>MSRDPAAPYASRLVEDWLTAAPAERHRRLPGTMVFADISGFTRLTERLARQGRIGAELLSDTLDETFAALLEPAFADGADLLKWGGDAVLLFFRGENHTVRAAHAAHRMRAALRDLVRTRRTGMPTTAALRMSIGIHTADVDSDVLDDAGFDFFFVGDPASHRELIVAGPGISRLARVEQACTAGQILLSTAAAARLPRGLCGPAVDIGGQAACALRTSPRVDASPAPATQPTGGSAVDLAGTLPPGIREHLRAGGAEPGHRPVAIGFVQITGVDALLRDRDDGGAAATAAVEAAVIAVQRACLRHGATFFESDIAVDGAKVMLTAGAPRSAGRDAERMLRTAREIADFRGTLGIRVGVNAGHVFAGEIGPASRRTYSIKGDAVNLAARLLGRAEDGQLVATERAMAGAHRAFEAEQLAPFAVKGKREPVHAVVVARARSGRDDAAPRFVGREAESATLAAAMASVAAGRGSVVDVVGEAGIGKSRLVAEMATPERMRAVTVSASTYQTASPYATVGMLVRQIVGISLHELPDAAGALLTATVRDDAPELLPWLPLLAAVVDADVPSTREVDELDPRFRRGRIEAVTTDLLAALLRTPLLLVVEDAHLMDEASAALLEHLESVVPRHPWVLVITRRDVASGYVPALRGDGDVRIALAGIAPDAARELLESASGASPPSRHTLAAMADRAQGNPLFLASLAGSARGAALQGGLPDSVEALLLVDIDRLPPADRTLLRLAAVLGPRFEAETLAMVGAGSVSPQDIAVRLQEFVRVGEGGELEFHHAMVRDVAYAGLPFRMRRSMHERVAMALQSSGDRSARPDLLSLHFHAAGLHEQAWSASVQAAEDARAKYAYAQAAVFFARALDSAAHLSPAPAGRSEAAIALGDCLDVAGDATGALAALRRARRDLRDDAVATADVMHKEARIVLRLGRYRAALSQLTRALRVLDGVDGPAAHGVRARIATWYGFCLHLQHRNDAAVRWGLRSVASAEASGDREVLANACNALHLSYGASSVDEDRPYGRIALDLYEQLDDLSGQALTLNNLAIDAYNEGRWNEAIDAFGRAAASFHRLGDEANEATALYNRADVLVAQRRHGEALPELAAALRLARRVDDEELVGLALREQARARSGTGDHAHAWTMFAEARAVLAGLDLATEVALLDAAHAESLGAAGRLQEALELLESAIGVAEAKATESLARLHRIRAHTLIAQGDADAASAAAHRGLAQATGTYGGYEPALLRLALAEVTDDVELREASRRVLDSLGVVG</sequence>
<dbReference type="SMART" id="SM00044">
    <property type="entry name" value="CYCc"/>
    <property type="match status" value="1"/>
</dbReference>
<feature type="region of interest" description="Disordered" evidence="3">
    <location>
        <begin position="222"/>
        <end position="242"/>
    </location>
</feature>
<dbReference type="Pfam" id="PF13191">
    <property type="entry name" value="AAA_16"/>
    <property type="match status" value="1"/>
</dbReference>
<dbReference type="Gene3D" id="1.25.40.10">
    <property type="entry name" value="Tetratricopeptide repeat domain"/>
    <property type="match status" value="2"/>
</dbReference>
<evidence type="ECO:0000313" key="5">
    <source>
        <dbReference type="EMBL" id="MDW4572898.1"/>
    </source>
</evidence>
<evidence type="ECO:0000259" key="4">
    <source>
        <dbReference type="PROSITE" id="PS50125"/>
    </source>
</evidence>
<dbReference type="SMART" id="SM00028">
    <property type="entry name" value="TPR"/>
    <property type="match status" value="4"/>
</dbReference>
<dbReference type="InterPro" id="IPR011990">
    <property type="entry name" value="TPR-like_helical_dom_sf"/>
</dbReference>
<feature type="domain" description="Guanylate cyclase" evidence="4">
    <location>
        <begin position="32"/>
        <end position="179"/>
    </location>
</feature>
<dbReference type="SUPFAM" id="SSF48452">
    <property type="entry name" value="TPR-like"/>
    <property type="match status" value="2"/>
</dbReference>
<dbReference type="RefSeq" id="WP_318353404.1">
    <property type="nucleotide sequence ID" value="NZ_JAWQEV010000002.1"/>
</dbReference>
<evidence type="ECO:0000256" key="3">
    <source>
        <dbReference type="SAM" id="MobiDB-lite"/>
    </source>
</evidence>
<keyword evidence="2" id="KW-0067">ATP-binding</keyword>
<dbReference type="SUPFAM" id="SSF55073">
    <property type="entry name" value="Nucleotide cyclase"/>
    <property type="match status" value="2"/>
</dbReference>
<dbReference type="Pfam" id="PF00211">
    <property type="entry name" value="Guanylate_cyc"/>
    <property type="match status" value="1"/>
</dbReference>
<evidence type="ECO:0000256" key="1">
    <source>
        <dbReference type="ARBA" id="ARBA00022741"/>
    </source>
</evidence>
<keyword evidence="1" id="KW-0547">Nucleotide-binding</keyword>
<dbReference type="Proteomes" id="UP001283109">
    <property type="component" value="Unassembled WGS sequence"/>
</dbReference>
<accession>A0ABU4H0N9</accession>
<dbReference type="InterPro" id="IPR019734">
    <property type="entry name" value="TPR_rpt"/>
</dbReference>
<feature type="domain" description="Guanylate cyclase" evidence="4">
    <location>
        <begin position="265"/>
        <end position="391"/>
    </location>
</feature>
<dbReference type="InterPro" id="IPR027417">
    <property type="entry name" value="P-loop_NTPase"/>
</dbReference>
<name>A0ABU4H0N9_9MICO</name>
<dbReference type="Pfam" id="PF13424">
    <property type="entry name" value="TPR_12"/>
    <property type="match status" value="1"/>
</dbReference>
<keyword evidence="6" id="KW-1185">Reference proteome</keyword>
<dbReference type="PANTHER" id="PTHR16305">
    <property type="entry name" value="TESTICULAR SOLUBLE ADENYLYL CYCLASE"/>
    <property type="match status" value="1"/>
</dbReference>
<reference evidence="5 6" key="1">
    <citation type="submission" date="2023-11" db="EMBL/GenBank/DDBJ databases">
        <title>Draft genome sequence of Microbacterium arthrosphaerae JCM 30492.</title>
        <authorList>
            <person name="Zhang G."/>
            <person name="Ding Y."/>
        </authorList>
    </citation>
    <scope>NUCLEOTIDE SEQUENCE [LARGE SCALE GENOMIC DNA]</scope>
    <source>
        <strain evidence="5 6">JCM 30492</strain>
    </source>
</reference>
<organism evidence="5 6">
    <name type="scientific">Microbacterium arthrosphaerae</name>
    <dbReference type="NCBI Taxonomy" id="792652"/>
    <lineage>
        <taxon>Bacteria</taxon>
        <taxon>Bacillati</taxon>
        <taxon>Actinomycetota</taxon>
        <taxon>Actinomycetes</taxon>
        <taxon>Micrococcales</taxon>
        <taxon>Microbacteriaceae</taxon>
        <taxon>Microbacterium</taxon>
    </lineage>
</organism>
<dbReference type="InterPro" id="IPR041664">
    <property type="entry name" value="AAA_16"/>
</dbReference>
<dbReference type="PANTHER" id="PTHR16305:SF28">
    <property type="entry name" value="GUANYLATE CYCLASE DOMAIN-CONTAINING PROTEIN"/>
    <property type="match status" value="1"/>
</dbReference>
<dbReference type="InterPro" id="IPR001054">
    <property type="entry name" value="A/G_cyclase"/>
</dbReference>
<dbReference type="CDD" id="cd07302">
    <property type="entry name" value="CHD"/>
    <property type="match status" value="2"/>
</dbReference>
<dbReference type="Gene3D" id="3.40.50.300">
    <property type="entry name" value="P-loop containing nucleotide triphosphate hydrolases"/>
    <property type="match status" value="1"/>
</dbReference>
<evidence type="ECO:0000313" key="6">
    <source>
        <dbReference type="Proteomes" id="UP001283109"/>
    </source>
</evidence>
<proteinExistence type="predicted"/>
<dbReference type="InterPro" id="IPR029787">
    <property type="entry name" value="Nucleotide_cyclase"/>
</dbReference>
<evidence type="ECO:0000256" key="2">
    <source>
        <dbReference type="ARBA" id="ARBA00022840"/>
    </source>
</evidence>
<dbReference type="Gene3D" id="3.30.70.1230">
    <property type="entry name" value="Nucleotide cyclase"/>
    <property type="match status" value="2"/>
</dbReference>
<protein>
    <submittedName>
        <fullName evidence="5">Adenylate/guanylate cyclase domain-containing protein</fullName>
    </submittedName>
</protein>
<dbReference type="PROSITE" id="PS50125">
    <property type="entry name" value="GUANYLATE_CYCLASE_2"/>
    <property type="match status" value="2"/>
</dbReference>
<comment type="caution">
    <text evidence="5">The sequence shown here is derived from an EMBL/GenBank/DDBJ whole genome shotgun (WGS) entry which is preliminary data.</text>
</comment>
<dbReference type="EMBL" id="JAWQEV010000002">
    <property type="protein sequence ID" value="MDW4572898.1"/>
    <property type="molecule type" value="Genomic_DNA"/>
</dbReference>
<gene>
    <name evidence="5" type="ORF">R8Z58_08960</name>
</gene>